<evidence type="ECO:0000313" key="1">
    <source>
        <dbReference type="EMBL" id="RWR91768.1"/>
    </source>
</evidence>
<organism evidence="1 2">
    <name type="scientific">Cinnamomum micranthum f. kanehirae</name>
    <dbReference type="NCBI Taxonomy" id="337451"/>
    <lineage>
        <taxon>Eukaryota</taxon>
        <taxon>Viridiplantae</taxon>
        <taxon>Streptophyta</taxon>
        <taxon>Embryophyta</taxon>
        <taxon>Tracheophyta</taxon>
        <taxon>Spermatophyta</taxon>
        <taxon>Magnoliopsida</taxon>
        <taxon>Magnoliidae</taxon>
        <taxon>Laurales</taxon>
        <taxon>Lauraceae</taxon>
        <taxon>Cinnamomum</taxon>
    </lineage>
</organism>
<dbReference type="OrthoDB" id="1658047at2759"/>
<evidence type="ECO:0000313" key="2">
    <source>
        <dbReference type="Proteomes" id="UP000283530"/>
    </source>
</evidence>
<protein>
    <submittedName>
        <fullName evidence="1">Uncharacterized protein</fullName>
    </submittedName>
</protein>
<reference evidence="1 2" key="1">
    <citation type="journal article" date="2019" name="Nat. Plants">
        <title>Stout camphor tree genome fills gaps in understanding of flowering plant genome evolution.</title>
        <authorList>
            <person name="Chaw S.M."/>
            <person name="Liu Y.C."/>
            <person name="Wu Y.W."/>
            <person name="Wang H.Y."/>
            <person name="Lin C.I."/>
            <person name="Wu C.S."/>
            <person name="Ke H.M."/>
            <person name="Chang L.Y."/>
            <person name="Hsu C.Y."/>
            <person name="Yang H.T."/>
            <person name="Sudianto E."/>
            <person name="Hsu M.H."/>
            <person name="Wu K.P."/>
            <person name="Wang L.N."/>
            <person name="Leebens-Mack J.H."/>
            <person name="Tsai I.J."/>
        </authorList>
    </citation>
    <scope>NUCLEOTIDE SEQUENCE [LARGE SCALE GENOMIC DNA]</scope>
    <source>
        <strain evidence="2">cv. Chaw 1501</strain>
        <tissue evidence="1">Young leaves</tissue>
    </source>
</reference>
<accession>A0A443PLY0</accession>
<dbReference type="Proteomes" id="UP000283530">
    <property type="component" value="Unassembled WGS sequence"/>
</dbReference>
<keyword evidence="2" id="KW-1185">Reference proteome</keyword>
<gene>
    <name evidence="1" type="ORF">CKAN_02094200</name>
</gene>
<comment type="caution">
    <text evidence="1">The sequence shown here is derived from an EMBL/GenBank/DDBJ whole genome shotgun (WGS) entry which is preliminary data.</text>
</comment>
<dbReference type="AlphaFoldDB" id="A0A443PLY0"/>
<proteinExistence type="predicted"/>
<sequence length="76" mass="8304">MGKNLNLRACDTGGSLVSLMTVWKGRLQQAQATIQTTLHSFGNGKRDFKVGEELRVQCSSFSSKGIPVMSLLDDML</sequence>
<name>A0A443PLY0_9MAGN</name>
<dbReference type="EMBL" id="QPKB01000009">
    <property type="protein sequence ID" value="RWR91768.1"/>
    <property type="molecule type" value="Genomic_DNA"/>
</dbReference>